<dbReference type="Gene3D" id="1.10.10.60">
    <property type="entry name" value="Homeodomain-like"/>
    <property type="match status" value="1"/>
</dbReference>
<gene>
    <name evidence="2" type="ORF">J4Q44_G00209380</name>
</gene>
<name>A0AAN8L8S1_9TELE</name>
<dbReference type="Proteomes" id="UP001356427">
    <property type="component" value="Unassembled WGS sequence"/>
</dbReference>
<feature type="compositionally biased region" description="Basic and acidic residues" evidence="1">
    <location>
        <begin position="125"/>
        <end position="134"/>
    </location>
</feature>
<comment type="caution">
    <text evidence="2">The sequence shown here is derived from an EMBL/GenBank/DDBJ whole genome shotgun (WGS) entry which is preliminary data.</text>
</comment>
<dbReference type="EMBL" id="JAGTTL010000019">
    <property type="protein sequence ID" value="KAK6307667.1"/>
    <property type="molecule type" value="Genomic_DNA"/>
</dbReference>
<reference evidence="2 3" key="1">
    <citation type="submission" date="2021-04" db="EMBL/GenBank/DDBJ databases">
        <authorList>
            <person name="De Guttry C."/>
            <person name="Zahm M."/>
            <person name="Klopp C."/>
            <person name="Cabau C."/>
            <person name="Louis A."/>
            <person name="Berthelot C."/>
            <person name="Parey E."/>
            <person name="Roest Crollius H."/>
            <person name="Montfort J."/>
            <person name="Robinson-Rechavi M."/>
            <person name="Bucao C."/>
            <person name="Bouchez O."/>
            <person name="Gislard M."/>
            <person name="Lluch J."/>
            <person name="Milhes M."/>
            <person name="Lampietro C."/>
            <person name="Lopez Roques C."/>
            <person name="Donnadieu C."/>
            <person name="Braasch I."/>
            <person name="Desvignes T."/>
            <person name="Postlethwait J."/>
            <person name="Bobe J."/>
            <person name="Wedekind C."/>
            <person name="Guiguen Y."/>
        </authorList>
    </citation>
    <scope>NUCLEOTIDE SEQUENCE [LARGE SCALE GENOMIC DNA]</scope>
    <source>
        <strain evidence="2">Cs_M1</strain>
        <tissue evidence="2">Blood</tissue>
    </source>
</reference>
<proteinExistence type="predicted"/>
<organism evidence="2 3">
    <name type="scientific">Coregonus suidteri</name>
    <dbReference type="NCBI Taxonomy" id="861788"/>
    <lineage>
        <taxon>Eukaryota</taxon>
        <taxon>Metazoa</taxon>
        <taxon>Chordata</taxon>
        <taxon>Craniata</taxon>
        <taxon>Vertebrata</taxon>
        <taxon>Euteleostomi</taxon>
        <taxon>Actinopterygii</taxon>
        <taxon>Neopterygii</taxon>
        <taxon>Teleostei</taxon>
        <taxon>Protacanthopterygii</taxon>
        <taxon>Salmoniformes</taxon>
        <taxon>Salmonidae</taxon>
        <taxon>Coregoninae</taxon>
        <taxon>Coregonus</taxon>
    </lineage>
</organism>
<feature type="region of interest" description="Disordered" evidence="1">
    <location>
        <begin position="75"/>
        <end position="145"/>
    </location>
</feature>
<keyword evidence="3" id="KW-1185">Reference proteome</keyword>
<sequence>MVLEEDFRRGDTQMLKAHLEAHGSLEEETDCVCPLQVLELAQASGLTEELVRRWFSTQAPLLLQGKDRGVAEEVEAGETPGVGGVTVTASPAPTAPMEGGAAEPVQGEGEVKEEKMEQSVCGGTKEGDEERSAENKAVNPGKGTD</sequence>
<accession>A0AAN8L8S1</accession>
<protein>
    <submittedName>
        <fullName evidence="2">Uncharacterized protein</fullName>
    </submittedName>
</protein>
<dbReference type="AlphaFoldDB" id="A0AAN8L8S1"/>
<evidence type="ECO:0000313" key="2">
    <source>
        <dbReference type="EMBL" id="KAK6307667.1"/>
    </source>
</evidence>
<evidence type="ECO:0000313" key="3">
    <source>
        <dbReference type="Proteomes" id="UP001356427"/>
    </source>
</evidence>
<evidence type="ECO:0000256" key="1">
    <source>
        <dbReference type="SAM" id="MobiDB-lite"/>
    </source>
</evidence>